<protein>
    <submittedName>
        <fullName evidence="2">Erythromycin esterase family protein</fullName>
    </submittedName>
</protein>
<reference evidence="2" key="1">
    <citation type="submission" date="2022-10" db="EMBL/GenBank/DDBJ databases">
        <title>Chryseobacterium sp. nov., a novel bacterial species.</title>
        <authorList>
            <person name="Cao Y."/>
        </authorList>
    </citation>
    <scope>NUCLEOTIDE SEQUENCE</scope>
    <source>
        <strain evidence="2">KC 927</strain>
    </source>
</reference>
<dbReference type="InterPro" id="IPR007815">
    <property type="entry name" value="Emycin_Estase"/>
</dbReference>
<dbReference type="Proteomes" id="UP001070176">
    <property type="component" value="Unassembled WGS sequence"/>
</dbReference>
<sequence length="416" mass="48674">MKKIVLFVILLLAKTLHSQSANQDLLIDQNEKDYLRNFVFPLHSYEPEIGFKEDSLVFNRFFSNVKIIGLGEASHGSSEIFKIKDKLTRYILQRNHVGIFSIEASMPNSFLLNEYIINGNKTGKEYLMNIKSWIYQTDEILSMIEWMKQTNDKNTQKIRFTGFDNTTYIGSMVQLKILLDKYKIPIDDLLVLSQNLSDFNKLPKNQLLEKKRIQSESLTRLNKIKAFSSSISDEDDKSWFLQHLTLLNQYLYNSYLDRNRYMAENILWLKNKYPESVFVLWAHNEHIKKTGEETGKFLKEKLKDDYINCGTLFYEGFHSVVDLKDENVKPINLEKNSKNSLEELLNSFDIPIFILDLKNIKKENNKLAQKLLTKINYRTVGAAVHKKDFKSGNISEDFDYIIFIKKSTASKLLSKY</sequence>
<comment type="caution">
    <text evidence="2">The sequence shown here is derived from an EMBL/GenBank/DDBJ whole genome shotgun (WGS) entry which is preliminary data.</text>
</comment>
<dbReference type="InterPro" id="IPR052036">
    <property type="entry name" value="Hydrolase/PRTase-associated"/>
</dbReference>
<organism evidence="2 3">
    <name type="scientific">Chryseobacterium luquanense</name>
    <dbReference type="NCBI Taxonomy" id="2983766"/>
    <lineage>
        <taxon>Bacteria</taxon>
        <taxon>Pseudomonadati</taxon>
        <taxon>Bacteroidota</taxon>
        <taxon>Flavobacteriia</taxon>
        <taxon>Flavobacteriales</taxon>
        <taxon>Weeksellaceae</taxon>
        <taxon>Chryseobacterium group</taxon>
        <taxon>Chryseobacterium</taxon>
    </lineage>
</organism>
<dbReference type="Pfam" id="PF05139">
    <property type="entry name" value="Erythro_esteras"/>
    <property type="match status" value="1"/>
</dbReference>
<dbReference type="PANTHER" id="PTHR31299">
    <property type="entry name" value="ESTERASE, PUTATIVE (AFU_ORTHOLOGUE AFUA_1G05850)-RELATED"/>
    <property type="match status" value="1"/>
</dbReference>
<dbReference type="SUPFAM" id="SSF159501">
    <property type="entry name" value="EreA/ChaN-like"/>
    <property type="match status" value="1"/>
</dbReference>
<dbReference type="CDD" id="cd14728">
    <property type="entry name" value="Ere-like"/>
    <property type="match status" value="1"/>
</dbReference>
<dbReference type="Gene3D" id="1.20.1440.30">
    <property type="entry name" value="Biosynthetic Protein domain"/>
    <property type="match status" value="1"/>
</dbReference>
<feature type="chain" id="PRO_5046940592" evidence="1">
    <location>
        <begin position="21"/>
        <end position="416"/>
    </location>
</feature>
<evidence type="ECO:0000256" key="1">
    <source>
        <dbReference type="SAM" id="SignalP"/>
    </source>
</evidence>
<evidence type="ECO:0000313" key="2">
    <source>
        <dbReference type="EMBL" id="MCX8530933.1"/>
    </source>
</evidence>
<dbReference type="Gene3D" id="3.30.1870.10">
    <property type="entry name" value="EreA-like, domain 2"/>
    <property type="match status" value="1"/>
</dbReference>
<gene>
    <name evidence="2" type="ORF">OEA66_01050</name>
</gene>
<dbReference type="RefSeq" id="WP_267279606.1">
    <property type="nucleotide sequence ID" value="NZ_JAOVZV010000001.1"/>
</dbReference>
<dbReference type="Gene3D" id="3.40.1660.10">
    <property type="entry name" value="EreA-like (biosynthetic domain)"/>
    <property type="match status" value="1"/>
</dbReference>
<keyword evidence="1" id="KW-0732">Signal</keyword>
<evidence type="ECO:0000313" key="3">
    <source>
        <dbReference type="Proteomes" id="UP001070176"/>
    </source>
</evidence>
<dbReference type="PANTHER" id="PTHR31299:SF0">
    <property type="entry name" value="ESTERASE, PUTATIVE (AFU_ORTHOLOGUE AFUA_1G05850)-RELATED"/>
    <property type="match status" value="1"/>
</dbReference>
<dbReference type="EMBL" id="JAOVZV010000001">
    <property type="protein sequence ID" value="MCX8530933.1"/>
    <property type="molecule type" value="Genomic_DNA"/>
</dbReference>
<proteinExistence type="predicted"/>
<name>A0ABT3XYH1_9FLAO</name>
<keyword evidence="3" id="KW-1185">Reference proteome</keyword>
<feature type="signal peptide" evidence="1">
    <location>
        <begin position="1"/>
        <end position="20"/>
    </location>
</feature>
<accession>A0ABT3XYH1</accession>